<evidence type="ECO:0000256" key="7">
    <source>
        <dbReference type="ARBA" id="ARBA00022989"/>
    </source>
</evidence>
<dbReference type="InterPro" id="IPR017871">
    <property type="entry name" value="ABC_transporter-like_CS"/>
</dbReference>
<evidence type="ECO:0000256" key="3">
    <source>
        <dbReference type="ARBA" id="ARBA00022475"/>
    </source>
</evidence>
<feature type="domain" description="ABC transmembrane type-1" evidence="11">
    <location>
        <begin position="24"/>
        <end position="307"/>
    </location>
</feature>
<evidence type="ECO:0000256" key="2">
    <source>
        <dbReference type="ARBA" id="ARBA00022448"/>
    </source>
</evidence>
<feature type="transmembrane region" description="Helical" evidence="9">
    <location>
        <begin position="261"/>
        <end position="288"/>
    </location>
</feature>
<evidence type="ECO:0000256" key="6">
    <source>
        <dbReference type="ARBA" id="ARBA00022840"/>
    </source>
</evidence>
<dbReference type="RefSeq" id="WP_013921422.1">
    <property type="nucleotide sequence ID" value="NC_015690.1"/>
</dbReference>
<dbReference type="InterPro" id="IPR003439">
    <property type="entry name" value="ABC_transporter-like_ATP-bd"/>
</dbReference>
<feature type="transmembrane region" description="Helical" evidence="9">
    <location>
        <begin position="135"/>
        <end position="156"/>
    </location>
</feature>
<dbReference type="PANTHER" id="PTHR24221:SF654">
    <property type="entry name" value="ATP-BINDING CASSETTE SUB-FAMILY B MEMBER 6"/>
    <property type="match status" value="1"/>
</dbReference>
<dbReference type="CDD" id="cd07346">
    <property type="entry name" value="ABC_6TM_exporters"/>
    <property type="match status" value="1"/>
</dbReference>
<evidence type="ECO:0000256" key="5">
    <source>
        <dbReference type="ARBA" id="ARBA00022741"/>
    </source>
</evidence>
<dbReference type="Gene3D" id="3.40.50.300">
    <property type="entry name" value="P-loop containing nucleotide triphosphate hydrolases"/>
    <property type="match status" value="1"/>
</dbReference>
<keyword evidence="4 9" id="KW-0812">Transmembrane</keyword>
<evidence type="ECO:0000256" key="8">
    <source>
        <dbReference type="ARBA" id="ARBA00023136"/>
    </source>
</evidence>
<dbReference type="Pfam" id="PF00664">
    <property type="entry name" value="ABC_membrane"/>
    <property type="match status" value="1"/>
</dbReference>
<dbReference type="SMART" id="SM00382">
    <property type="entry name" value="AAA"/>
    <property type="match status" value="1"/>
</dbReference>
<protein>
    <submittedName>
        <fullName evidence="12">Lipid A ABC exporter, fused ATPase and inner membrane subunits MsbA</fullName>
    </submittedName>
</protein>
<keyword evidence="8 9" id="KW-0472">Membrane</keyword>
<dbReference type="HOGENOM" id="CLU_000604_84_3_9"/>
<accession>F8FGX4</accession>
<evidence type="ECO:0000259" key="10">
    <source>
        <dbReference type="PROSITE" id="PS50893"/>
    </source>
</evidence>
<dbReference type="GO" id="GO:0005886">
    <property type="term" value="C:plasma membrane"/>
    <property type="evidence" value="ECO:0007669"/>
    <property type="project" value="UniProtKB-SubCell"/>
</dbReference>
<dbReference type="InterPro" id="IPR011527">
    <property type="entry name" value="ABC1_TM_dom"/>
</dbReference>
<dbReference type="Gene3D" id="1.20.1560.10">
    <property type="entry name" value="ABC transporter type 1, transmembrane domain"/>
    <property type="match status" value="1"/>
</dbReference>
<dbReference type="GO" id="GO:0016887">
    <property type="term" value="F:ATP hydrolysis activity"/>
    <property type="evidence" value="ECO:0007669"/>
    <property type="project" value="InterPro"/>
</dbReference>
<proteinExistence type="predicted"/>
<feature type="domain" description="ABC transporter" evidence="10">
    <location>
        <begin position="341"/>
        <end position="580"/>
    </location>
</feature>
<dbReference type="InterPro" id="IPR036640">
    <property type="entry name" value="ABC1_TM_sf"/>
</dbReference>
<evidence type="ECO:0000256" key="1">
    <source>
        <dbReference type="ARBA" id="ARBA00004651"/>
    </source>
</evidence>
<reference evidence="12 13" key="2">
    <citation type="journal article" date="2013" name="Genome Announc.">
        <title>Genome Sequence of Growth-Improving Paenibacillus mucilaginosus Strain KNP414.</title>
        <authorList>
            <person name="Lu J.J."/>
            <person name="Wang J.F."/>
            <person name="Hu X.F."/>
        </authorList>
    </citation>
    <scope>NUCLEOTIDE SEQUENCE [LARGE SCALE GENOMIC DNA]</scope>
    <source>
        <strain evidence="12 13">KNP414</strain>
    </source>
</reference>
<keyword evidence="6" id="KW-0067">ATP-binding</keyword>
<dbReference type="PROSITE" id="PS50893">
    <property type="entry name" value="ABC_TRANSPORTER_2"/>
    <property type="match status" value="1"/>
</dbReference>
<dbReference type="Proteomes" id="UP000006620">
    <property type="component" value="Chromosome"/>
</dbReference>
<feature type="transmembrane region" description="Helical" evidence="9">
    <location>
        <begin position="20"/>
        <end position="44"/>
    </location>
</feature>
<dbReference type="SUPFAM" id="SSF90123">
    <property type="entry name" value="ABC transporter transmembrane region"/>
    <property type="match status" value="1"/>
</dbReference>
<comment type="subcellular location">
    <subcellularLocation>
        <location evidence="1">Cell membrane</location>
        <topology evidence="1">Multi-pass membrane protein</topology>
    </subcellularLocation>
</comment>
<feature type="transmembrane region" description="Helical" evidence="9">
    <location>
        <begin position="162"/>
        <end position="179"/>
    </location>
</feature>
<dbReference type="FunFam" id="3.40.50.300:FF:000221">
    <property type="entry name" value="Multidrug ABC transporter ATP-binding protein"/>
    <property type="match status" value="1"/>
</dbReference>
<dbReference type="GO" id="GO:0034040">
    <property type="term" value="F:ATPase-coupled lipid transmembrane transporter activity"/>
    <property type="evidence" value="ECO:0007669"/>
    <property type="project" value="TreeGrafter"/>
</dbReference>
<dbReference type="PATRIC" id="fig|1036673.3.peg.7262"/>
<dbReference type="PANTHER" id="PTHR24221">
    <property type="entry name" value="ATP-BINDING CASSETTE SUB-FAMILY B"/>
    <property type="match status" value="1"/>
</dbReference>
<evidence type="ECO:0000313" key="13">
    <source>
        <dbReference type="Proteomes" id="UP000006620"/>
    </source>
</evidence>
<keyword evidence="3" id="KW-1003">Cell membrane</keyword>
<keyword evidence="2" id="KW-0813">Transport</keyword>
<reference evidence="13" key="1">
    <citation type="submission" date="2011-06" db="EMBL/GenBank/DDBJ databases">
        <title>Complete genome sequence of Paenibacillus mucilaginosus KNP414.</title>
        <authorList>
            <person name="Wang J."/>
            <person name="Hu S."/>
            <person name="Hu X."/>
            <person name="Zhang B."/>
            <person name="Dong D."/>
            <person name="Zhang S."/>
            <person name="Zhao K."/>
            <person name="Wu D."/>
        </authorList>
    </citation>
    <scope>NUCLEOTIDE SEQUENCE [LARGE SCALE GENOMIC DNA]</scope>
    <source>
        <strain evidence="13">KNP414</strain>
    </source>
</reference>
<keyword evidence="5" id="KW-0547">Nucleotide-binding</keyword>
<keyword evidence="7 9" id="KW-1133">Transmembrane helix</keyword>
<dbReference type="EMBL" id="CP002869">
    <property type="protein sequence ID" value="AEI46275.1"/>
    <property type="molecule type" value="Genomic_DNA"/>
</dbReference>
<dbReference type="AlphaFoldDB" id="F8FGX4"/>
<evidence type="ECO:0000256" key="9">
    <source>
        <dbReference type="SAM" id="Phobius"/>
    </source>
</evidence>
<dbReference type="PROSITE" id="PS00211">
    <property type="entry name" value="ABC_TRANSPORTER_1"/>
    <property type="match status" value="1"/>
</dbReference>
<evidence type="ECO:0000313" key="12">
    <source>
        <dbReference type="EMBL" id="AEI46275.1"/>
    </source>
</evidence>
<dbReference type="GO" id="GO:0140359">
    <property type="term" value="F:ABC-type transporter activity"/>
    <property type="evidence" value="ECO:0007669"/>
    <property type="project" value="InterPro"/>
</dbReference>
<dbReference type="SUPFAM" id="SSF52540">
    <property type="entry name" value="P-loop containing nucleoside triphosphate hydrolases"/>
    <property type="match status" value="1"/>
</dbReference>
<sequence length="599" mass="66633">MQRNQWAIARRYFPFVRPHLPLTAAIVGIGILQLGASLVTPWMTKIIIDHILVRRDGTWTLGQAMALLGGSFALGIVLQFVRGLFTASLWVRTVRDLRSRLYRHLQTLSPGYYDSRQAGAVASRITSDVEGAQRLISGGALQLVVDALIVVFAGIMVLYLHWKLALLCLAILPLYYLTFRKFNGRIRGAWREVHARMEKLSGDAVERLSGVRIVQAFGREQAERQRFEAQSGEHTEEARKAFFLSNVFGRMNQAYSEAGKWLIWFAGALFVLQGELTIGGLVAFQAYLGQLYGPIYRFSELNVTIQTALAHIERIFEVLDTEPEIRSKPDALQVGSCQGDIRFENVAFGYRSGEEDELHEVLHDITFHARPGQVVALVGPSGAGKSTLVQLLPRFYDPLRGRILIDGTDLRDYRLDEIRGQMAVVLQDNTLFSGTVYENIAYGRPEASMEEIRAAAAAANAHGFISEWEAGYDTLVGERGLRLSGGQKQRIAIARALLKDPRILILDEATSALDAESEALVTGALEELMRGRTTIIIAHRLATVVRADQILVMDRGGIVDRGTHQELLQRSGLYRELYEKQLQAMKAEAFSGLPEASPA</sequence>
<organism evidence="12 13">
    <name type="scientific">Paenibacillus mucilaginosus (strain KNP414)</name>
    <dbReference type="NCBI Taxonomy" id="1036673"/>
    <lineage>
        <taxon>Bacteria</taxon>
        <taxon>Bacillati</taxon>
        <taxon>Bacillota</taxon>
        <taxon>Bacilli</taxon>
        <taxon>Bacillales</taxon>
        <taxon>Paenibacillaceae</taxon>
        <taxon>Paenibacillus</taxon>
    </lineage>
</organism>
<gene>
    <name evidence="12" type="ordered locus">KNP414_07789</name>
</gene>
<evidence type="ECO:0000256" key="4">
    <source>
        <dbReference type="ARBA" id="ARBA00022692"/>
    </source>
</evidence>
<dbReference type="KEGG" id="pms:KNP414_07789"/>
<feature type="transmembrane region" description="Helical" evidence="9">
    <location>
        <begin position="64"/>
        <end position="91"/>
    </location>
</feature>
<dbReference type="GO" id="GO:0005524">
    <property type="term" value="F:ATP binding"/>
    <property type="evidence" value="ECO:0007669"/>
    <property type="project" value="UniProtKB-KW"/>
</dbReference>
<dbReference type="Pfam" id="PF00005">
    <property type="entry name" value="ABC_tran"/>
    <property type="match status" value="1"/>
</dbReference>
<evidence type="ECO:0000259" key="11">
    <source>
        <dbReference type="PROSITE" id="PS50929"/>
    </source>
</evidence>
<dbReference type="InterPro" id="IPR039421">
    <property type="entry name" value="Type_1_exporter"/>
</dbReference>
<dbReference type="InterPro" id="IPR027417">
    <property type="entry name" value="P-loop_NTPase"/>
</dbReference>
<dbReference type="PROSITE" id="PS50929">
    <property type="entry name" value="ABC_TM1F"/>
    <property type="match status" value="1"/>
</dbReference>
<name>F8FGX4_PAEMK</name>
<dbReference type="InterPro" id="IPR003593">
    <property type="entry name" value="AAA+_ATPase"/>
</dbReference>